<dbReference type="AlphaFoldDB" id="A0A0E9XQJ2"/>
<evidence type="ECO:0000313" key="1">
    <source>
        <dbReference type="EMBL" id="JAI05008.1"/>
    </source>
</evidence>
<accession>A0A0E9XQJ2</accession>
<proteinExistence type="predicted"/>
<reference evidence="1" key="2">
    <citation type="journal article" date="2015" name="Fish Shellfish Immunol.">
        <title>Early steps in the European eel (Anguilla anguilla)-Vibrio vulnificus interaction in the gills: Role of the RtxA13 toxin.</title>
        <authorList>
            <person name="Callol A."/>
            <person name="Pajuelo D."/>
            <person name="Ebbesson L."/>
            <person name="Teles M."/>
            <person name="MacKenzie S."/>
            <person name="Amaro C."/>
        </authorList>
    </citation>
    <scope>NUCLEOTIDE SEQUENCE</scope>
</reference>
<name>A0A0E9XQJ2_ANGAN</name>
<sequence length="23" mass="2850">MLILSLGVHNYCMHLFRKNYLHF</sequence>
<reference evidence="1" key="1">
    <citation type="submission" date="2014-11" db="EMBL/GenBank/DDBJ databases">
        <authorList>
            <person name="Amaro Gonzalez C."/>
        </authorList>
    </citation>
    <scope>NUCLEOTIDE SEQUENCE</scope>
</reference>
<protein>
    <submittedName>
        <fullName evidence="1">Uncharacterized protein</fullName>
    </submittedName>
</protein>
<dbReference type="EMBL" id="GBXM01003570">
    <property type="protein sequence ID" value="JAI05008.1"/>
    <property type="molecule type" value="Transcribed_RNA"/>
</dbReference>
<organism evidence="1">
    <name type="scientific">Anguilla anguilla</name>
    <name type="common">European freshwater eel</name>
    <name type="synonym">Muraena anguilla</name>
    <dbReference type="NCBI Taxonomy" id="7936"/>
    <lineage>
        <taxon>Eukaryota</taxon>
        <taxon>Metazoa</taxon>
        <taxon>Chordata</taxon>
        <taxon>Craniata</taxon>
        <taxon>Vertebrata</taxon>
        <taxon>Euteleostomi</taxon>
        <taxon>Actinopterygii</taxon>
        <taxon>Neopterygii</taxon>
        <taxon>Teleostei</taxon>
        <taxon>Anguilliformes</taxon>
        <taxon>Anguillidae</taxon>
        <taxon>Anguilla</taxon>
    </lineage>
</organism>